<accession>A0AAV7HLW1</accession>
<keyword evidence="1" id="KW-0812">Transmembrane</keyword>
<dbReference type="Pfam" id="PF02364">
    <property type="entry name" value="Glucan_synthase"/>
    <property type="match status" value="1"/>
</dbReference>
<reference evidence="3 4" key="1">
    <citation type="journal article" date="2021" name="Hortic Res">
        <title>Chromosome-scale assembly of the Dendrobium chrysotoxum genome enhances the understanding of orchid evolution.</title>
        <authorList>
            <person name="Zhang Y."/>
            <person name="Zhang G.Q."/>
            <person name="Zhang D."/>
            <person name="Liu X.D."/>
            <person name="Xu X.Y."/>
            <person name="Sun W.H."/>
            <person name="Yu X."/>
            <person name="Zhu X."/>
            <person name="Wang Z.W."/>
            <person name="Zhao X."/>
            <person name="Zhong W.Y."/>
            <person name="Chen H."/>
            <person name="Yin W.L."/>
            <person name="Huang T."/>
            <person name="Niu S.C."/>
            <person name="Liu Z.J."/>
        </authorList>
    </citation>
    <scope>NUCLEOTIDE SEQUENCE [LARGE SCALE GENOMIC DNA]</scope>
    <source>
        <strain evidence="3">Lindl</strain>
    </source>
</reference>
<evidence type="ECO:0000259" key="2">
    <source>
        <dbReference type="Pfam" id="PF02364"/>
    </source>
</evidence>
<dbReference type="GO" id="GO:0006075">
    <property type="term" value="P:(1-&gt;3)-beta-D-glucan biosynthetic process"/>
    <property type="evidence" value="ECO:0007669"/>
    <property type="project" value="InterPro"/>
</dbReference>
<dbReference type="GO" id="GO:0005886">
    <property type="term" value="C:plasma membrane"/>
    <property type="evidence" value="ECO:0007669"/>
    <property type="project" value="TreeGrafter"/>
</dbReference>
<dbReference type="EMBL" id="JAGFBR010000003">
    <property type="protein sequence ID" value="KAH0468638.1"/>
    <property type="molecule type" value="Genomic_DNA"/>
</dbReference>
<evidence type="ECO:0000313" key="4">
    <source>
        <dbReference type="Proteomes" id="UP000775213"/>
    </source>
</evidence>
<dbReference type="PANTHER" id="PTHR12741">
    <property type="entry name" value="LYST-INTERACTING PROTEIN LIP5 DOPAMINE RESPONSIVE PROTEIN DRG-1"/>
    <property type="match status" value="1"/>
</dbReference>
<protein>
    <recommendedName>
        <fullName evidence="2">Glycosyl transferase 48 domain-containing protein</fullName>
    </recommendedName>
</protein>
<feature type="domain" description="Glycosyl transferase 48" evidence="2">
    <location>
        <begin position="32"/>
        <end position="142"/>
    </location>
</feature>
<organism evidence="3 4">
    <name type="scientific">Dendrobium chrysotoxum</name>
    <name type="common">Orchid</name>
    <dbReference type="NCBI Taxonomy" id="161865"/>
    <lineage>
        <taxon>Eukaryota</taxon>
        <taxon>Viridiplantae</taxon>
        <taxon>Streptophyta</taxon>
        <taxon>Embryophyta</taxon>
        <taxon>Tracheophyta</taxon>
        <taxon>Spermatophyta</taxon>
        <taxon>Magnoliopsida</taxon>
        <taxon>Liliopsida</taxon>
        <taxon>Asparagales</taxon>
        <taxon>Orchidaceae</taxon>
        <taxon>Epidendroideae</taxon>
        <taxon>Malaxideae</taxon>
        <taxon>Dendrobiinae</taxon>
        <taxon>Dendrobium</taxon>
    </lineage>
</organism>
<dbReference type="GO" id="GO:0003843">
    <property type="term" value="F:1,3-beta-D-glucan synthase activity"/>
    <property type="evidence" value="ECO:0007669"/>
    <property type="project" value="InterPro"/>
</dbReference>
<proteinExistence type="predicted"/>
<dbReference type="GO" id="GO:0000148">
    <property type="term" value="C:1,3-beta-D-glucan synthase complex"/>
    <property type="evidence" value="ECO:0007669"/>
    <property type="project" value="InterPro"/>
</dbReference>
<keyword evidence="4" id="KW-1185">Reference proteome</keyword>
<keyword evidence="1" id="KW-1133">Transmembrane helix</keyword>
<sequence length="290" mass="33419">MFSYYFTTVGFYVSSIMVVIIVHIFLDGKPYLSLMFFTFLLGTKSHYFGQTILHGGAKYRATGRRFVERHVKFVENYRMYSISHFIKGLELMLSLIVYQTYGSTTTDSTTFLLLTASIRFLWKKIVEDWDNLSKWIKSEGIDKDVKLLKDGIFSRVKREQIIKDIELDHLYLANTDTIRVFIFKLQSIVEDELSKVLGSPNLFCAEAPSAFCKPVVVLDASSFLKEQQSKNLKKWALYNQAAWAAYDQIEVSVSQLRGRPVKKLDTGNKVAEGKRWKKLAILDNLSNQII</sequence>
<dbReference type="Proteomes" id="UP000775213">
    <property type="component" value="Unassembled WGS sequence"/>
</dbReference>
<dbReference type="AlphaFoldDB" id="A0AAV7HLW1"/>
<keyword evidence="1" id="KW-0472">Membrane</keyword>
<dbReference type="InterPro" id="IPR003440">
    <property type="entry name" value="Glyco_trans_48_dom"/>
</dbReference>
<feature type="transmembrane region" description="Helical" evidence="1">
    <location>
        <begin position="6"/>
        <end position="26"/>
    </location>
</feature>
<evidence type="ECO:0000256" key="1">
    <source>
        <dbReference type="SAM" id="Phobius"/>
    </source>
</evidence>
<evidence type="ECO:0000313" key="3">
    <source>
        <dbReference type="EMBL" id="KAH0468638.1"/>
    </source>
</evidence>
<dbReference type="PANTHER" id="PTHR12741:SF106">
    <property type="entry name" value="CALLOSE SYNTHASE 5"/>
    <property type="match status" value="1"/>
</dbReference>
<name>A0AAV7HLW1_DENCH</name>
<comment type="caution">
    <text evidence="3">The sequence shown here is derived from an EMBL/GenBank/DDBJ whole genome shotgun (WGS) entry which is preliminary data.</text>
</comment>
<gene>
    <name evidence="3" type="ORF">IEQ34_001870</name>
</gene>